<gene>
    <name evidence="1" type="ORF">PACILC2_57360</name>
</gene>
<sequence length="53" mass="6263">MPSKEKLYRGWHCVTLDAKVGSVVKASLGQKRREETEYLFMNYVPKRSEQQIF</sequence>
<evidence type="ECO:0000313" key="2">
    <source>
        <dbReference type="Proteomes" id="UP000680304"/>
    </source>
</evidence>
<dbReference type="Proteomes" id="UP000680304">
    <property type="component" value="Unassembled WGS sequence"/>
</dbReference>
<protein>
    <submittedName>
        <fullName evidence="1">Uncharacterized protein</fullName>
    </submittedName>
</protein>
<evidence type="ECO:0000313" key="1">
    <source>
        <dbReference type="EMBL" id="GIQ67168.1"/>
    </source>
</evidence>
<organism evidence="1 2">
    <name type="scientific">Paenibacillus cisolokensis</name>
    <dbReference type="NCBI Taxonomy" id="1658519"/>
    <lineage>
        <taxon>Bacteria</taxon>
        <taxon>Bacillati</taxon>
        <taxon>Bacillota</taxon>
        <taxon>Bacilli</taxon>
        <taxon>Bacillales</taxon>
        <taxon>Paenibacillaceae</taxon>
        <taxon>Paenibacillus</taxon>
    </lineage>
</organism>
<proteinExistence type="predicted"/>
<dbReference type="EMBL" id="BOVJ01000272">
    <property type="protein sequence ID" value="GIQ67168.1"/>
    <property type="molecule type" value="Genomic_DNA"/>
</dbReference>
<name>A0ABQ4NG03_9BACL</name>
<comment type="caution">
    <text evidence="1">The sequence shown here is derived from an EMBL/GenBank/DDBJ whole genome shotgun (WGS) entry which is preliminary data.</text>
</comment>
<reference evidence="1 2" key="1">
    <citation type="submission" date="2021-04" db="EMBL/GenBank/DDBJ databases">
        <title>Draft genome sequence of Paenibacillus cisolokensis, LC2-13A.</title>
        <authorList>
            <person name="Uke A."/>
            <person name="Chhe C."/>
            <person name="Baramee S."/>
            <person name="Kosugi A."/>
        </authorList>
    </citation>
    <scope>NUCLEOTIDE SEQUENCE [LARGE SCALE GENOMIC DNA]</scope>
    <source>
        <strain evidence="1 2">LC2-13A</strain>
    </source>
</reference>
<accession>A0ABQ4NG03</accession>
<keyword evidence="2" id="KW-1185">Reference proteome</keyword>